<feature type="region of interest" description="Disordered" evidence="1">
    <location>
        <begin position="1"/>
        <end position="38"/>
    </location>
</feature>
<accession>A0A6A3LI32</accession>
<name>A0A6A3LI32_9STRA</name>
<evidence type="ECO:0000313" key="3">
    <source>
        <dbReference type="Proteomes" id="UP000435112"/>
    </source>
</evidence>
<sequence>MYMPMAGKRKRKSRTAAQIREGKRARAAQRDKASSDADLTRDALKGVGEGDFEGISVAKITGACASADKDKHGGLAATVACEVAEVGGC</sequence>
<reference evidence="2 3" key="1">
    <citation type="submission" date="2018-09" db="EMBL/GenBank/DDBJ databases">
        <title>Genomic investigation of the strawberry pathogen Phytophthora fragariae indicates pathogenicity is determined by transcriptional variation in three key races.</title>
        <authorList>
            <person name="Adams T.M."/>
            <person name="Armitage A.D."/>
            <person name="Sobczyk M.K."/>
            <person name="Bates H.J."/>
            <person name="Dunwell J.M."/>
            <person name="Nellist C.F."/>
            <person name="Harrison R.J."/>
        </authorList>
    </citation>
    <scope>NUCLEOTIDE SEQUENCE [LARGE SCALE GENOMIC DNA]</scope>
    <source>
        <strain evidence="2 3">SCRP324</strain>
    </source>
</reference>
<evidence type="ECO:0000256" key="1">
    <source>
        <dbReference type="SAM" id="MobiDB-lite"/>
    </source>
</evidence>
<protein>
    <submittedName>
        <fullName evidence="2">Uncharacterized protein</fullName>
    </submittedName>
</protein>
<dbReference type="AlphaFoldDB" id="A0A6A3LI32"/>
<comment type="caution">
    <text evidence="2">The sequence shown here is derived from an EMBL/GenBank/DDBJ whole genome shotgun (WGS) entry which is preliminary data.</text>
</comment>
<feature type="compositionally biased region" description="Basic and acidic residues" evidence="1">
    <location>
        <begin position="20"/>
        <end position="38"/>
    </location>
</feature>
<dbReference type="EMBL" id="QXFU01000831">
    <property type="protein sequence ID" value="KAE9019121.1"/>
    <property type="molecule type" value="Genomic_DNA"/>
</dbReference>
<gene>
    <name evidence="2" type="ORF">PR002_g12905</name>
</gene>
<proteinExistence type="predicted"/>
<dbReference type="Proteomes" id="UP000435112">
    <property type="component" value="Unassembled WGS sequence"/>
</dbReference>
<organism evidence="2 3">
    <name type="scientific">Phytophthora rubi</name>
    <dbReference type="NCBI Taxonomy" id="129364"/>
    <lineage>
        <taxon>Eukaryota</taxon>
        <taxon>Sar</taxon>
        <taxon>Stramenopiles</taxon>
        <taxon>Oomycota</taxon>
        <taxon>Peronosporomycetes</taxon>
        <taxon>Peronosporales</taxon>
        <taxon>Peronosporaceae</taxon>
        <taxon>Phytophthora</taxon>
    </lineage>
</organism>
<evidence type="ECO:0000313" key="2">
    <source>
        <dbReference type="EMBL" id="KAE9019121.1"/>
    </source>
</evidence>